<keyword evidence="4" id="KW-1185">Reference proteome</keyword>
<dbReference type="Pfam" id="PF10440">
    <property type="entry name" value="WIYLD"/>
    <property type="match status" value="1"/>
</dbReference>
<evidence type="ECO:0000313" key="4">
    <source>
        <dbReference type="Proteomes" id="UP001054252"/>
    </source>
</evidence>
<protein>
    <recommendedName>
        <fullName evidence="2">WIYLD domain-containing protein</fullName>
    </recommendedName>
</protein>
<evidence type="ECO:0000259" key="2">
    <source>
        <dbReference type="Pfam" id="PF10440"/>
    </source>
</evidence>
<comment type="caution">
    <text evidence="3">The sequence shown here is derived from an EMBL/GenBank/DDBJ whole genome shotgun (WGS) entry which is preliminary data.</text>
</comment>
<reference evidence="3 4" key="1">
    <citation type="journal article" date="2021" name="Commun. Biol.">
        <title>The genome of Shorea leprosula (Dipterocarpaceae) highlights the ecological relevance of drought in aseasonal tropical rainforests.</title>
        <authorList>
            <person name="Ng K.K.S."/>
            <person name="Kobayashi M.J."/>
            <person name="Fawcett J.A."/>
            <person name="Hatakeyama M."/>
            <person name="Paape T."/>
            <person name="Ng C.H."/>
            <person name="Ang C.C."/>
            <person name="Tnah L.H."/>
            <person name="Lee C.T."/>
            <person name="Nishiyama T."/>
            <person name="Sese J."/>
            <person name="O'Brien M.J."/>
            <person name="Copetti D."/>
            <person name="Mohd Noor M.I."/>
            <person name="Ong R.C."/>
            <person name="Putra M."/>
            <person name="Sireger I.Z."/>
            <person name="Indrioko S."/>
            <person name="Kosugi Y."/>
            <person name="Izuno A."/>
            <person name="Isagi Y."/>
            <person name="Lee S.L."/>
            <person name="Shimizu K.K."/>
        </authorList>
    </citation>
    <scope>NUCLEOTIDE SEQUENCE [LARGE SCALE GENOMIC DNA]</scope>
    <source>
        <strain evidence="3">214</strain>
    </source>
</reference>
<dbReference type="EMBL" id="BPVZ01000079">
    <property type="protein sequence ID" value="GKV28319.1"/>
    <property type="molecule type" value="Genomic_DNA"/>
</dbReference>
<feature type="domain" description="WIYLD" evidence="2">
    <location>
        <begin position="9"/>
        <end position="70"/>
    </location>
</feature>
<dbReference type="InterPro" id="IPR043017">
    <property type="entry name" value="WIYLD_dom_sf"/>
</dbReference>
<feature type="region of interest" description="Disordered" evidence="1">
    <location>
        <begin position="123"/>
        <end position="146"/>
    </location>
</feature>
<evidence type="ECO:0000256" key="1">
    <source>
        <dbReference type="SAM" id="MobiDB-lite"/>
    </source>
</evidence>
<dbReference type="Gene3D" id="1.10.8.850">
    <property type="entry name" value="Histone-lysine N methyltransferase , C-terminal domain-like"/>
    <property type="match status" value="1"/>
</dbReference>
<proteinExistence type="predicted"/>
<evidence type="ECO:0000313" key="3">
    <source>
        <dbReference type="EMBL" id="GKV28319.1"/>
    </source>
</evidence>
<gene>
    <name evidence="3" type="ORF">SLEP1_g37389</name>
</gene>
<organism evidence="3 4">
    <name type="scientific">Rubroshorea leprosula</name>
    <dbReference type="NCBI Taxonomy" id="152421"/>
    <lineage>
        <taxon>Eukaryota</taxon>
        <taxon>Viridiplantae</taxon>
        <taxon>Streptophyta</taxon>
        <taxon>Embryophyta</taxon>
        <taxon>Tracheophyta</taxon>
        <taxon>Spermatophyta</taxon>
        <taxon>Magnoliopsida</taxon>
        <taxon>eudicotyledons</taxon>
        <taxon>Gunneridae</taxon>
        <taxon>Pentapetalae</taxon>
        <taxon>rosids</taxon>
        <taxon>malvids</taxon>
        <taxon>Malvales</taxon>
        <taxon>Dipterocarpaceae</taxon>
        <taxon>Rubroshorea</taxon>
    </lineage>
</organism>
<dbReference type="AlphaFoldDB" id="A0AAV5KUV4"/>
<accession>A0AAV5KUV4</accession>
<sequence>MAPRGSVQKRGLRRIDAALDALRPMGFEDKVVRRTVANLLKAYGGDAGWIFIEEGYYKLVIDTIVDEQDNAEPKLVKEDCSHKDVKEEDAQCAVEAASPLSLVLPCSFKGDISSKENLLSPEIRSDSNVVPSPHENSPPALDRMETHSSLQISLAEPCTSIVPLDSISTQRKPCYGWISSDEEGDVC</sequence>
<dbReference type="Proteomes" id="UP001054252">
    <property type="component" value="Unassembled WGS sequence"/>
</dbReference>
<name>A0AAV5KUV4_9ROSI</name>
<dbReference type="PANTHER" id="PTHR34271">
    <property type="entry name" value="NUCLEOLAR HISTONE METHYLTRANSFERASE-RELATED PROTEIN"/>
    <property type="match status" value="1"/>
</dbReference>
<dbReference type="InterPro" id="IPR018848">
    <property type="entry name" value="WIYLD_domain"/>
</dbReference>
<dbReference type="PANTHER" id="PTHR34271:SF1">
    <property type="entry name" value="NUCLEOLAR HISTONE METHYLTRANSFERASE-RELATED PROTEIN"/>
    <property type="match status" value="1"/>
</dbReference>